<gene>
    <name evidence="9" type="ORF">FTJAE_152</name>
</gene>
<keyword evidence="10" id="KW-1185">Reference proteome</keyword>
<evidence type="ECO:0000313" key="9">
    <source>
        <dbReference type="EMBL" id="KAF5651405.1"/>
    </source>
</evidence>
<dbReference type="InterPro" id="IPR039763">
    <property type="entry name" value="ARMT1"/>
</dbReference>
<name>A0A8H5SI43_9HYPO</name>
<evidence type="ECO:0000256" key="7">
    <source>
        <dbReference type="RuleBase" id="RU367030"/>
    </source>
</evidence>
<dbReference type="Gene3D" id="1.20.930.60">
    <property type="match status" value="1"/>
</dbReference>
<keyword evidence="5 7" id="KW-0464">Manganese</keyword>
<evidence type="ECO:0000313" key="10">
    <source>
        <dbReference type="Proteomes" id="UP000530670"/>
    </source>
</evidence>
<evidence type="ECO:0000256" key="1">
    <source>
        <dbReference type="ARBA" id="ARBA00001326"/>
    </source>
</evidence>
<feature type="domain" description="Damage-control phosphatase ARMT1-like metal-binding" evidence="8">
    <location>
        <begin position="42"/>
        <end position="432"/>
    </location>
</feature>
<dbReference type="GO" id="GO:0006974">
    <property type="term" value="P:DNA damage response"/>
    <property type="evidence" value="ECO:0007669"/>
    <property type="project" value="TreeGrafter"/>
</dbReference>
<comment type="caution">
    <text evidence="9">The sequence shown here is derived from an EMBL/GenBank/DDBJ whole genome shotgun (WGS) entry which is preliminary data.</text>
</comment>
<reference evidence="9 10" key="1">
    <citation type="submission" date="2020-05" db="EMBL/GenBank/DDBJ databases">
        <title>Identification and distribution of gene clusters putatively required for synthesis of sphingolipid metabolism inhibitors in phylogenetically diverse species of the filamentous fungus Fusarium.</title>
        <authorList>
            <person name="Kim H.-S."/>
            <person name="Busman M."/>
            <person name="Brown D.W."/>
            <person name="Divon H."/>
            <person name="Uhlig S."/>
            <person name="Proctor R.H."/>
        </authorList>
    </citation>
    <scope>NUCLEOTIDE SEQUENCE [LARGE SCALE GENOMIC DNA]</scope>
    <source>
        <strain evidence="9 10">NRRL 66243</strain>
    </source>
</reference>
<comment type="cofactor">
    <cofactor evidence="7">
        <name>Mn(2+)</name>
        <dbReference type="ChEBI" id="CHEBI:29035"/>
    </cofactor>
    <cofactor evidence="7">
        <name>Ni(2+)</name>
        <dbReference type="ChEBI" id="CHEBI:49786"/>
    </cofactor>
</comment>
<dbReference type="Proteomes" id="UP000530670">
    <property type="component" value="Unassembled WGS sequence"/>
</dbReference>
<dbReference type="AlphaFoldDB" id="A0A8H5SI43"/>
<evidence type="ECO:0000259" key="8">
    <source>
        <dbReference type="Pfam" id="PF01937"/>
    </source>
</evidence>
<dbReference type="InterPro" id="IPR002791">
    <property type="entry name" value="ARMT1-like_metal-bd"/>
</dbReference>
<evidence type="ECO:0000256" key="5">
    <source>
        <dbReference type="ARBA" id="ARBA00023211"/>
    </source>
</evidence>
<protein>
    <recommendedName>
        <fullName evidence="7">Sugar phosphate phosphatase</fullName>
        <ecNumber evidence="7">3.1.3.-</ecNumber>
    </recommendedName>
</protein>
<evidence type="ECO:0000256" key="4">
    <source>
        <dbReference type="ARBA" id="ARBA00022801"/>
    </source>
</evidence>
<dbReference type="GO" id="GO:0046872">
    <property type="term" value="F:metal ion binding"/>
    <property type="evidence" value="ECO:0007669"/>
    <property type="project" value="UniProtKB-UniRule"/>
</dbReference>
<comment type="catalytic activity">
    <reaction evidence="1 7">
        <text>beta-D-fructose 1-phosphate + H2O = D-fructose + phosphate</text>
        <dbReference type="Rhea" id="RHEA:35603"/>
        <dbReference type="ChEBI" id="CHEBI:15377"/>
        <dbReference type="ChEBI" id="CHEBI:37721"/>
        <dbReference type="ChEBI" id="CHEBI:43474"/>
        <dbReference type="ChEBI" id="CHEBI:138881"/>
    </reaction>
</comment>
<keyword evidence="4 7" id="KW-0378">Hydrolase</keyword>
<dbReference type="SUPFAM" id="SSF111321">
    <property type="entry name" value="AF1104-like"/>
    <property type="match status" value="1"/>
</dbReference>
<comment type="function">
    <text evidence="7">Metal-dependent phosphatase that shows phosphatase activity against several substrates, including fructose-1-phosphate and fructose-6-phosphate. Its preference for fructose-1-phosphate, a strong glycating agent that causes DNA damage rather than a canonical yeast metabolite, suggests a damage-control function in hexose phosphate metabolism.</text>
</comment>
<dbReference type="Pfam" id="PF01937">
    <property type="entry name" value="ARMT1-like_dom"/>
    <property type="match status" value="1"/>
</dbReference>
<comment type="similarity">
    <text evidence="2 7">Belongs to the damage-control phosphatase family. Sugar phosphate phosphatase III subfamily.</text>
</comment>
<dbReference type="OrthoDB" id="541375at2759"/>
<dbReference type="GeneID" id="59299888"/>
<dbReference type="EMBL" id="JAAQRI010000008">
    <property type="protein sequence ID" value="KAF5651405.1"/>
    <property type="molecule type" value="Genomic_DNA"/>
</dbReference>
<sequence length="459" mass="51997">MMLNSLPCYMTISGSQRKIMLKEMANPRSVWTSDDGSMAQETAKSRWPKLVQGMIDDVRVTGAELAPSRALDEMRSIEISLETLKDEIAGDDQLRPLEEDGSADVASYNQLLLNMGVLTWLDCPWLYGECYLYRRVQLLFSMSSSWQGYDVFKRQKDYTLVKSQKAVQELAKRVTQVIANSIQPLQSLDDDAARLVFSEMTEMALWGNATDLSLLTNLSLEEIQKLQGSAAIEESQRNIVDNDTSDVWVYLQKTRLTQKNRHIDIVLDNAGFELFADVLYATYLIESGLGTSITLHAKCFPWFVSDVIPSDMDFLLDHLRSIGLTSLASQIDRYFAVGLMRIEVHSFWTTAWSFHEVVAVAPDLFQRFQDSYLTIWKGDLNYRKLTRDGLWPHTTTFKSSLGLLGHRSGVKILALRTNKSDTCVGIESEEVVKRLNREAPEMGWVRDGKHAVISFSDGV</sequence>
<dbReference type="Gene3D" id="3.40.50.10880">
    <property type="entry name" value="Uncharacterised protein PF01937, DUF89, domain 3"/>
    <property type="match status" value="1"/>
</dbReference>
<dbReference type="GO" id="GO:0005634">
    <property type="term" value="C:nucleus"/>
    <property type="evidence" value="ECO:0007669"/>
    <property type="project" value="TreeGrafter"/>
</dbReference>
<accession>A0A8H5SI43</accession>
<comment type="catalytic activity">
    <reaction evidence="6 7">
        <text>beta-D-fructose 6-phosphate = dihydroxyacetone + D-glyceraldehyde 3-phosphate</text>
        <dbReference type="Rhea" id="RHEA:28002"/>
        <dbReference type="ChEBI" id="CHEBI:16016"/>
        <dbReference type="ChEBI" id="CHEBI:57634"/>
        <dbReference type="ChEBI" id="CHEBI:59776"/>
    </reaction>
</comment>
<dbReference type="PANTHER" id="PTHR12260">
    <property type="entry name" value="DAMAGE-CONTROL PHOSPHATASE ARMT1"/>
    <property type="match status" value="1"/>
</dbReference>
<dbReference type="GO" id="GO:0016791">
    <property type="term" value="F:phosphatase activity"/>
    <property type="evidence" value="ECO:0007669"/>
    <property type="project" value="TreeGrafter"/>
</dbReference>
<evidence type="ECO:0000256" key="3">
    <source>
        <dbReference type="ARBA" id="ARBA00022723"/>
    </source>
</evidence>
<dbReference type="InterPro" id="IPR036075">
    <property type="entry name" value="ARMT-1-like_metal-bd_sf"/>
</dbReference>
<dbReference type="RefSeq" id="XP_037212755.1">
    <property type="nucleotide sequence ID" value="XM_037347618.1"/>
</dbReference>
<evidence type="ECO:0000256" key="6">
    <source>
        <dbReference type="ARBA" id="ARBA00048809"/>
    </source>
</evidence>
<dbReference type="PANTHER" id="PTHR12260:SF6">
    <property type="entry name" value="DAMAGE-CONTROL PHOSPHATASE ARMT1"/>
    <property type="match status" value="1"/>
</dbReference>
<evidence type="ECO:0000256" key="2">
    <source>
        <dbReference type="ARBA" id="ARBA00009519"/>
    </source>
</evidence>
<comment type="domain">
    <text evidence="7">Subfamily III proteins have a conserved RTxK motif about 40-50 residues from the C-terminus; the threonine may be replaced by serine or cysteine.</text>
</comment>
<dbReference type="EC" id="3.1.3.-" evidence="7"/>
<proteinExistence type="inferred from homology"/>
<organism evidence="9 10">
    <name type="scientific">Fusarium tjaetaba</name>
    <dbReference type="NCBI Taxonomy" id="1567544"/>
    <lineage>
        <taxon>Eukaryota</taxon>
        <taxon>Fungi</taxon>
        <taxon>Dikarya</taxon>
        <taxon>Ascomycota</taxon>
        <taxon>Pezizomycotina</taxon>
        <taxon>Sordariomycetes</taxon>
        <taxon>Hypocreomycetidae</taxon>
        <taxon>Hypocreales</taxon>
        <taxon>Nectriaceae</taxon>
        <taxon>Fusarium</taxon>
        <taxon>Fusarium fujikuroi species complex</taxon>
    </lineage>
</organism>
<keyword evidence="3 7" id="KW-0479">Metal-binding</keyword>